<comment type="caution">
    <text evidence="3">The sequence shown here is derived from an EMBL/GenBank/DDBJ whole genome shotgun (WGS) entry which is preliminary data.</text>
</comment>
<dbReference type="EMBL" id="AGBZ02000001">
    <property type="protein sequence ID" value="KAI92734.1"/>
    <property type="molecule type" value="Genomic_DNA"/>
</dbReference>
<sequence>MKKSTKKWWVLNINLIFLVVLLLSFILYILHCACGNSKLTIDSVKHPVLLSSMINEDDLGTINTNGIHIPTQSDIKNKLKTKYHNLNINDINISNITQWNAKITARDESSYIGEMGIKYTLDKTTTDDSISLQLNLFYQETNYWCGPATLQMIVHYFTGKKISQQELSYQMNTETYHGTIPEDMLKSLNALATPNKRRYINKRLHQNFGVTNDEQKMFYYDIKNSLSHNFPVALAIYGRYPWTGNMRHYVVIYGIELAATFENYQYLILDPTLGKVQVKQSEISNLFSLENNGRISIYN</sequence>
<dbReference type="RefSeq" id="WP_004027839.1">
    <property type="nucleotide sequence ID" value="NZ_AGBZ02000001.1"/>
</dbReference>
<protein>
    <recommendedName>
        <fullName evidence="2">Peptidase C39-like domain-containing protein</fullName>
    </recommendedName>
</protein>
<dbReference type="AlphaFoldDB" id="A0AAI9T3J6"/>
<evidence type="ECO:0000313" key="3">
    <source>
        <dbReference type="EMBL" id="KAI92734.1"/>
    </source>
</evidence>
<proteinExistence type="predicted"/>
<evidence type="ECO:0000259" key="2">
    <source>
        <dbReference type="Pfam" id="PF13529"/>
    </source>
</evidence>
<feature type="transmembrane region" description="Helical" evidence="1">
    <location>
        <begin position="9"/>
        <end position="30"/>
    </location>
</feature>
<dbReference type="Proteomes" id="UP000004057">
    <property type="component" value="Unassembled WGS sequence"/>
</dbReference>
<feature type="domain" description="Peptidase C39-like" evidence="2">
    <location>
        <begin position="134"/>
        <end position="270"/>
    </location>
</feature>
<keyword evidence="1" id="KW-0812">Transmembrane</keyword>
<name>A0AAI9T3J6_SPIME</name>
<gene>
    <name evidence="3" type="ORF">SPM_001525</name>
</gene>
<accession>A0AAI9T3J6</accession>
<evidence type="ECO:0000256" key="1">
    <source>
        <dbReference type="SAM" id="Phobius"/>
    </source>
</evidence>
<organism evidence="3 4">
    <name type="scientific">Spiroplasma melliferum KC3</name>
    <dbReference type="NCBI Taxonomy" id="570509"/>
    <lineage>
        <taxon>Bacteria</taxon>
        <taxon>Bacillati</taxon>
        <taxon>Mycoplasmatota</taxon>
        <taxon>Mollicutes</taxon>
        <taxon>Entomoplasmatales</taxon>
        <taxon>Spiroplasmataceae</taxon>
        <taxon>Spiroplasma</taxon>
    </lineage>
</organism>
<evidence type="ECO:0000313" key="4">
    <source>
        <dbReference type="Proteomes" id="UP000004057"/>
    </source>
</evidence>
<reference evidence="3 4" key="1">
    <citation type="journal article" date="2012" name="J. Proteome Res.">
        <title>Application of Spiroplasma melliferum proteogenomic profiling for the discovery of virulence factors and pathogenicity mechanisms in host-associated spiroplasmas.</title>
        <authorList>
            <person name="Alexeev D."/>
            <person name="Kostrjukova E."/>
            <person name="Aliper A."/>
            <person name="Popenko A."/>
            <person name="Bazaleev N."/>
            <person name="Tyakht A."/>
            <person name="Selezneva O."/>
            <person name="Akopian T."/>
            <person name="Prichodko E."/>
            <person name="Kondratov I."/>
            <person name="Chukin M."/>
            <person name="Demina I."/>
            <person name="Galyamina M."/>
            <person name="Kamashev D."/>
            <person name="Vanyushkina A."/>
            <person name="Ladygina V."/>
            <person name="Levitskii S."/>
            <person name="Lazarev V."/>
            <person name="Govorun V."/>
        </authorList>
    </citation>
    <scope>NUCLEOTIDE SEQUENCE [LARGE SCALE GENOMIC DNA]</scope>
    <source>
        <strain evidence="3 4">KC3</strain>
    </source>
</reference>
<dbReference type="Pfam" id="PF13529">
    <property type="entry name" value="Peptidase_C39_2"/>
    <property type="match status" value="1"/>
</dbReference>
<keyword evidence="1" id="KW-0472">Membrane</keyword>
<keyword evidence="1" id="KW-1133">Transmembrane helix</keyword>
<dbReference type="Gene3D" id="3.90.70.10">
    <property type="entry name" value="Cysteine proteinases"/>
    <property type="match status" value="1"/>
</dbReference>
<dbReference type="InterPro" id="IPR039564">
    <property type="entry name" value="Peptidase_C39-like"/>
</dbReference>